<dbReference type="EMBL" id="CP001107">
    <property type="protein sequence ID" value="ACR77354.1"/>
    <property type="molecule type" value="Genomic_DNA"/>
</dbReference>
<reference evidence="2 3" key="1">
    <citation type="journal article" date="2009" name="Proc. Natl. Acad. Sci. U.S.A.">
        <title>Characterizing a model human gut microbiota composed of members of its two dominant bacterial phyla.</title>
        <authorList>
            <person name="Mahowald M.A."/>
            <person name="Rey F.E."/>
            <person name="Seedorf H."/>
            <person name="Turnbaugh P.J."/>
            <person name="Fulton R.S."/>
            <person name="Wollam A."/>
            <person name="Shah N."/>
            <person name="Wang C."/>
            <person name="Magrini V."/>
            <person name="Wilson R.K."/>
            <person name="Cantarel B.L."/>
            <person name="Coutinho P.M."/>
            <person name="Henrissat B."/>
            <person name="Crock L.W."/>
            <person name="Russell A."/>
            <person name="Verberkmoes N.C."/>
            <person name="Hettich R.L."/>
            <person name="Gordon J.I."/>
        </authorList>
    </citation>
    <scope>NUCLEOTIDE SEQUENCE [LARGE SCALE GENOMIC DNA]</scope>
    <source>
        <strain evidence="3">ATCC 33656 / DSM 3377 / JCM 17463 / KCTC 5835 / LMG 30912 / VPI 0990</strain>
    </source>
</reference>
<dbReference type="GO" id="GO:0005886">
    <property type="term" value="C:plasma membrane"/>
    <property type="evidence" value="ECO:0007669"/>
    <property type="project" value="UniProtKB-SubCell"/>
</dbReference>
<keyword evidence="1" id="KW-0812">Transmembrane</keyword>
<dbReference type="Proteomes" id="UP000001477">
    <property type="component" value="Chromosome"/>
</dbReference>
<accession>C4ZE91</accession>
<protein>
    <submittedName>
        <fullName evidence="2">Uncharacterized protein</fullName>
    </submittedName>
</protein>
<gene>
    <name evidence="2" type="ordered locus">EUBREC_3628</name>
</gene>
<feature type="transmembrane region" description="Helical" evidence="1">
    <location>
        <begin position="53"/>
        <end position="71"/>
    </location>
</feature>
<dbReference type="HOGENOM" id="CLU_1000209_0_0_9"/>
<name>C4ZE91_AGARV</name>
<keyword evidence="1" id="KW-1133">Transmembrane helix</keyword>
<proteinExistence type="predicted"/>
<dbReference type="STRING" id="515619.EUBREC_3628"/>
<evidence type="ECO:0000256" key="1">
    <source>
        <dbReference type="SAM" id="Phobius"/>
    </source>
</evidence>
<dbReference type="GO" id="GO:0015109">
    <property type="term" value="F:chromate transmembrane transporter activity"/>
    <property type="evidence" value="ECO:0007669"/>
    <property type="project" value="InterPro"/>
</dbReference>
<dbReference type="PaxDb" id="515619-EUBREC_3628"/>
<dbReference type="AlphaFoldDB" id="C4ZE91"/>
<dbReference type="RefSeq" id="WP_012744337.1">
    <property type="nucleotide sequence ID" value="NC_012781.1"/>
</dbReference>
<organism evidence="2 3">
    <name type="scientific">Agathobacter rectalis (strain ATCC 33656 / DSM 3377 / JCM 17463 / KCTC 5835 / VPI 0990)</name>
    <name type="common">Eubacterium rectale</name>
    <dbReference type="NCBI Taxonomy" id="515619"/>
    <lineage>
        <taxon>Bacteria</taxon>
        <taxon>Bacillati</taxon>
        <taxon>Bacillota</taxon>
        <taxon>Clostridia</taxon>
        <taxon>Lachnospirales</taxon>
        <taxon>Lachnospiraceae</taxon>
        <taxon>Agathobacter</taxon>
    </lineage>
</organism>
<dbReference type="GeneID" id="86990241"/>
<feature type="transmembrane region" description="Helical" evidence="1">
    <location>
        <begin position="21"/>
        <end position="41"/>
    </location>
</feature>
<sequence>MTLAYIYYRFRGLNMAQGILAGLRPAVIAMIASAGISLLIMALYGQRTLPNDLASLDLIAAIIFVIGIIVLRKWKPNPLWLWQVRDLQESSCIHLYKRGGAVMKYTIKAGVLYKNESQLALVRIKSALLGPQRKILSIAGELLLTADARYLDESKASSGDVRNREYLLTDNENQLVGSARPGYVDGDDPNVVGWPICRMPRVDHANIVVNGEEYLLTMHNSQNYSLINAHNSEVLRIMHKGIAGGWAVEDICGFVPEIICGIFIFCRYIEQENEFLIV</sequence>
<dbReference type="KEGG" id="ere:EUBREC_3628"/>
<evidence type="ECO:0000313" key="3">
    <source>
        <dbReference type="Proteomes" id="UP000001477"/>
    </source>
</evidence>
<evidence type="ECO:0000313" key="2">
    <source>
        <dbReference type="EMBL" id="ACR77354.1"/>
    </source>
</evidence>
<keyword evidence="1" id="KW-0472">Membrane</keyword>